<protein>
    <submittedName>
        <fullName evidence="2">Uncharacterized protein</fullName>
    </submittedName>
</protein>
<proteinExistence type="predicted"/>
<feature type="transmembrane region" description="Helical" evidence="1">
    <location>
        <begin position="68"/>
        <end position="96"/>
    </location>
</feature>
<accession>A0A9W8MAG5</accession>
<comment type="caution">
    <text evidence="2">The sequence shown here is derived from an EMBL/GenBank/DDBJ whole genome shotgun (WGS) entry which is preliminary data.</text>
</comment>
<keyword evidence="1" id="KW-1133">Transmembrane helix</keyword>
<sequence length="169" mass="19097">MTVSLYTIFACDYIDTFKDEVLNQVVGLSMITEATVKYRYAFMIFILFDSMASASLQTEDRLPEKACAGVAIVWNVLSVVVTYSATGTMILCLYAILGARKIHLYFFGALYFAFLTTSVVLMANYVHSTAYDLKTEFMGHHGSLCEMTPLKPLFKEIARWTIFIRESGR</sequence>
<feature type="non-terminal residue" evidence="2">
    <location>
        <position position="169"/>
    </location>
</feature>
<keyword evidence="1" id="KW-0812">Transmembrane</keyword>
<name>A0A9W8MAG5_9AGAR</name>
<dbReference type="OrthoDB" id="2919028at2759"/>
<keyword evidence="3" id="KW-1185">Reference proteome</keyword>
<dbReference type="EMBL" id="JANBPK010001481">
    <property type="protein sequence ID" value="KAJ2922642.1"/>
    <property type="molecule type" value="Genomic_DNA"/>
</dbReference>
<evidence type="ECO:0000313" key="2">
    <source>
        <dbReference type="EMBL" id="KAJ2922642.1"/>
    </source>
</evidence>
<feature type="transmembrane region" description="Helical" evidence="1">
    <location>
        <begin position="38"/>
        <end position="56"/>
    </location>
</feature>
<feature type="transmembrane region" description="Helical" evidence="1">
    <location>
        <begin position="102"/>
        <end position="126"/>
    </location>
</feature>
<evidence type="ECO:0000313" key="3">
    <source>
        <dbReference type="Proteomes" id="UP001140091"/>
    </source>
</evidence>
<keyword evidence="1" id="KW-0472">Membrane</keyword>
<evidence type="ECO:0000256" key="1">
    <source>
        <dbReference type="SAM" id="Phobius"/>
    </source>
</evidence>
<gene>
    <name evidence="2" type="ORF">H1R20_g14469</name>
</gene>
<organism evidence="2 3">
    <name type="scientific">Candolleomyces eurysporus</name>
    <dbReference type="NCBI Taxonomy" id="2828524"/>
    <lineage>
        <taxon>Eukaryota</taxon>
        <taxon>Fungi</taxon>
        <taxon>Dikarya</taxon>
        <taxon>Basidiomycota</taxon>
        <taxon>Agaricomycotina</taxon>
        <taxon>Agaricomycetes</taxon>
        <taxon>Agaricomycetidae</taxon>
        <taxon>Agaricales</taxon>
        <taxon>Agaricineae</taxon>
        <taxon>Psathyrellaceae</taxon>
        <taxon>Candolleomyces</taxon>
    </lineage>
</organism>
<dbReference type="Proteomes" id="UP001140091">
    <property type="component" value="Unassembled WGS sequence"/>
</dbReference>
<reference evidence="2" key="1">
    <citation type="submission" date="2022-06" db="EMBL/GenBank/DDBJ databases">
        <title>Genome Sequence of Candolleomyces eurysporus.</title>
        <authorList>
            <person name="Buettner E."/>
        </authorList>
    </citation>
    <scope>NUCLEOTIDE SEQUENCE</scope>
    <source>
        <strain evidence="2">VTCC 930004</strain>
    </source>
</reference>
<dbReference type="AlphaFoldDB" id="A0A9W8MAG5"/>